<proteinExistence type="predicted"/>
<organism evidence="1 2">
    <name type="scientific">Pleurodeles waltl</name>
    <name type="common">Iberian ribbed newt</name>
    <dbReference type="NCBI Taxonomy" id="8319"/>
    <lineage>
        <taxon>Eukaryota</taxon>
        <taxon>Metazoa</taxon>
        <taxon>Chordata</taxon>
        <taxon>Craniata</taxon>
        <taxon>Vertebrata</taxon>
        <taxon>Euteleostomi</taxon>
        <taxon>Amphibia</taxon>
        <taxon>Batrachia</taxon>
        <taxon>Caudata</taxon>
        <taxon>Salamandroidea</taxon>
        <taxon>Salamandridae</taxon>
        <taxon>Pleurodelinae</taxon>
        <taxon>Pleurodeles</taxon>
    </lineage>
</organism>
<dbReference type="AlphaFoldDB" id="A0AAV7PIY1"/>
<dbReference type="Proteomes" id="UP001066276">
    <property type="component" value="Chromosome 7"/>
</dbReference>
<dbReference type="EMBL" id="JANPWB010000011">
    <property type="protein sequence ID" value="KAJ1127316.1"/>
    <property type="molecule type" value="Genomic_DNA"/>
</dbReference>
<accession>A0AAV7PIY1</accession>
<comment type="caution">
    <text evidence="1">The sequence shown here is derived from an EMBL/GenBank/DDBJ whole genome shotgun (WGS) entry which is preliminary data.</text>
</comment>
<evidence type="ECO:0000313" key="2">
    <source>
        <dbReference type="Proteomes" id="UP001066276"/>
    </source>
</evidence>
<evidence type="ECO:0000313" key="1">
    <source>
        <dbReference type="EMBL" id="KAJ1127316.1"/>
    </source>
</evidence>
<name>A0AAV7PIY1_PLEWA</name>
<keyword evidence="2" id="KW-1185">Reference proteome</keyword>
<sequence length="84" mass="9182">MPSTSARLSSSSAQSSMCNTCDFKDPTTPALTLNRRQRCRNLDLTARITTPYISKVLFVGLPDTVAGPRCHGRPELLDLLFTAP</sequence>
<reference evidence="1" key="1">
    <citation type="journal article" date="2022" name="bioRxiv">
        <title>Sequencing and chromosome-scale assembly of the giantPleurodeles waltlgenome.</title>
        <authorList>
            <person name="Brown T."/>
            <person name="Elewa A."/>
            <person name="Iarovenko S."/>
            <person name="Subramanian E."/>
            <person name="Araus A.J."/>
            <person name="Petzold A."/>
            <person name="Susuki M."/>
            <person name="Suzuki K.-i.T."/>
            <person name="Hayashi T."/>
            <person name="Toyoda A."/>
            <person name="Oliveira C."/>
            <person name="Osipova E."/>
            <person name="Leigh N.D."/>
            <person name="Simon A."/>
            <person name="Yun M.H."/>
        </authorList>
    </citation>
    <scope>NUCLEOTIDE SEQUENCE</scope>
    <source>
        <strain evidence="1">20211129_DDA</strain>
        <tissue evidence="1">Liver</tissue>
    </source>
</reference>
<protein>
    <submittedName>
        <fullName evidence="1">Uncharacterized protein</fullName>
    </submittedName>
</protein>
<gene>
    <name evidence="1" type="ORF">NDU88_005719</name>
</gene>